<dbReference type="RefSeq" id="WP_345540362.1">
    <property type="nucleotide sequence ID" value="NZ_BAABGJ010000076.1"/>
</dbReference>
<dbReference type="EMBL" id="BAABGJ010000076">
    <property type="protein sequence ID" value="GAA4352545.1"/>
    <property type="molecule type" value="Genomic_DNA"/>
</dbReference>
<keyword evidence="1 4" id="KW-0812">Transmembrane</keyword>
<dbReference type="Proteomes" id="UP001500975">
    <property type="component" value="Unassembled WGS sequence"/>
</dbReference>
<feature type="transmembrane region" description="Helical" evidence="4">
    <location>
        <begin position="60"/>
        <end position="83"/>
    </location>
</feature>
<dbReference type="NCBIfam" id="NF007256">
    <property type="entry name" value="PRK09705.1"/>
    <property type="match status" value="1"/>
</dbReference>
<dbReference type="InterPro" id="IPR036259">
    <property type="entry name" value="MFS_trans_sf"/>
</dbReference>
<name>A0ABP8I6S3_9BURK</name>
<comment type="caution">
    <text evidence="6">The sequence shown here is derived from an EMBL/GenBank/DDBJ whole genome shotgun (WGS) entry which is preliminary data.</text>
</comment>
<evidence type="ECO:0000259" key="5">
    <source>
        <dbReference type="PROSITE" id="PS50850"/>
    </source>
</evidence>
<feature type="transmembrane region" description="Helical" evidence="4">
    <location>
        <begin position="351"/>
        <end position="371"/>
    </location>
</feature>
<dbReference type="Gene3D" id="1.20.1250.20">
    <property type="entry name" value="MFS general substrate transporter like domains"/>
    <property type="match status" value="1"/>
</dbReference>
<feature type="transmembrane region" description="Helical" evidence="4">
    <location>
        <begin position="383"/>
        <end position="401"/>
    </location>
</feature>
<reference evidence="7" key="1">
    <citation type="journal article" date="2019" name="Int. J. Syst. Evol. Microbiol.">
        <title>The Global Catalogue of Microorganisms (GCM) 10K type strain sequencing project: providing services to taxonomists for standard genome sequencing and annotation.</title>
        <authorList>
            <consortium name="The Broad Institute Genomics Platform"/>
            <consortium name="The Broad Institute Genome Sequencing Center for Infectious Disease"/>
            <person name="Wu L."/>
            <person name="Ma J."/>
        </authorList>
    </citation>
    <scope>NUCLEOTIDE SEQUENCE [LARGE SCALE GENOMIC DNA]</scope>
    <source>
        <strain evidence="7">JCM 17804</strain>
    </source>
</reference>
<evidence type="ECO:0000313" key="6">
    <source>
        <dbReference type="EMBL" id="GAA4352545.1"/>
    </source>
</evidence>
<proteinExistence type="predicted"/>
<evidence type="ECO:0000256" key="3">
    <source>
        <dbReference type="ARBA" id="ARBA00023136"/>
    </source>
</evidence>
<keyword evidence="3 4" id="KW-0472">Membrane</keyword>
<feature type="transmembrane region" description="Helical" evidence="4">
    <location>
        <begin position="293"/>
        <end position="313"/>
    </location>
</feature>
<dbReference type="PANTHER" id="PTHR23523">
    <property type="match status" value="1"/>
</dbReference>
<feature type="transmembrane region" description="Helical" evidence="4">
    <location>
        <begin position="20"/>
        <end position="40"/>
    </location>
</feature>
<feature type="transmembrane region" description="Helical" evidence="4">
    <location>
        <begin position="115"/>
        <end position="137"/>
    </location>
</feature>
<sequence length="429" mass="43597">MSTAAEGTPVNGQASTRRGLAAVGLALVIVLIAINLRAFLTASSPLLGEIRGATGLGFQGAALLTVLPMFAMGPLSLAGVALAQRIGERAAMGLGLAAIALACASRWLAGSPAALMGSAALAGLGAGLVQALMPAIIKRAYPVGMGVVMGLYSSALMGGGGLGAMGGPWIARWAGDWHAGLAFWALPAVLALAAWALAGRAALLPVAAPVGTASGERGWLQCFSNRRAWLLALYFGLLNGGYTSLVAWLPPAFAQQGWSPQAAGALLALMTAAQVVAAFAVPALARGRRELRPWLAAMLLVQLAGFAGLMLKLSPAPPVVALLGFGLGGGFSLAMVLALDHLPDPSQAGTLAAFMQCFGFMIAALAPFVTGGVRAATGSFDGAWGWLAVVVVLLLALTWRFDPRRHARATRGLFGTRQGLPLPAAVVSR</sequence>
<dbReference type="InterPro" id="IPR052524">
    <property type="entry name" value="MFS_Cyanate_Porter"/>
</dbReference>
<feature type="transmembrane region" description="Helical" evidence="4">
    <location>
        <begin position="319"/>
        <end position="339"/>
    </location>
</feature>
<dbReference type="SUPFAM" id="SSF103473">
    <property type="entry name" value="MFS general substrate transporter"/>
    <property type="match status" value="1"/>
</dbReference>
<dbReference type="InterPro" id="IPR020846">
    <property type="entry name" value="MFS_dom"/>
</dbReference>
<feature type="transmembrane region" description="Helical" evidence="4">
    <location>
        <begin position="90"/>
        <end position="109"/>
    </location>
</feature>
<keyword evidence="2 4" id="KW-1133">Transmembrane helix</keyword>
<accession>A0ABP8I6S3</accession>
<evidence type="ECO:0000256" key="2">
    <source>
        <dbReference type="ARBA" id="ARBA00022989"/>
    </source>
</evidence>
<feature type="domain" description="Major facilitator superfamily (MFS) profile" evidence="5">
    <location>
        <begin position="21"/>
        <end position="406"/>
    </location>
</feature>
<feature type="transmembrane region" description="Helical" evidence="4">
    <location>
        <begin position="261"/>
        <end position="281"/>
    </location>
</feature>
<protein>
    <submittedName>
        <fullName evidence="6">CynX/NimT family MFS transporter</fullName>
    </submittedName>
</protein>
<feature type="transmembrane region" description="Helical" evidence="4">
    <location>
        <begin position="149"/>
        <end position="171"/>
    </location>
</feature>
<evidence type="ECO:0000256" key="4">
    <source>
        <dbReference type="SAM" id="Phobius"/>
    </source>
</evidence>
<evidence type="ECO:0000313" key="7">
    <source>
        <dbReference type="Proteomes" id="UP001500975"/>
    </source>
</evidence>
<feature type="transmembrane region" description="Helical" evidence="4">
    <location>
        <begin position="183"/>
        <end position="207"/>
    </location>
</feature>
<keyword evidence="7" id="KW-1185">Reference proteome</keyword>
<gene>
    <name evidence="6" type="ORF">GCM10023165_41930</name>
</gene>
<dbReference type="Pfam" id="PF07690">
    <property type="entry name" value="MFS_1"/>
    <property type="match status" value="1"/>
</dbReference>
<dbReference type="InterPro" id="IPR011701">
    <property type="entry name" value="MFS"/>
</dbReference>
<dbReference type="PROSITE" id="PS50850">
    <property type="entry name" value="MFS"/>
    <property type="match status" value="1"/>
</dbReference>
<organism evidence="6 7">
    <name type="scientific">Variovorax defluvii</name>
    <dbReference type="NCBI Taxonomy" id="913761"/>
    <lineage>
        <taxon>Bacteria</taxon>
        <taxon>Pseudomonadati</taxon>
        <taxon>Pseudomonadota</taxon>
        <taxon>Betaproteobacteria</taxon>
        <taxon>Burkholderiales</taxon>
        <taxon>Comamonadaceae</taxon>
        <taxon>Variovorax</taxon>
    </lineage>
</organism>
<evidence type="ECO:0000256" key="1">
    <source>
        <dbReference type="ARBA" id="ARBA00022692"/>
    </source>
</evidence>
<dbReference type="PANTHER" id="PTHR23523:SF1">
    <property type="entry name" value="CYANATE TRANSPORT PROTEIN CYNX"/>
    <property type="match status" value="1"/>
</dbReference>
<feature type="transmembrane region" description="Helical" evidence="4">
    <location>
        <begin position="228"/>
        <end position="249"/>
    </location>
</feature>